<evidence type="ECO:0000313" key="3">
    <source>
        <dbReference type="Proteomes" id="UP001596447"/>
    </source>
</evidence>
<sequence length="304" mass="33368">MRDRSWLGVLTSFVLLALAVALRSVLRARARVPDAPFSPLTARWRVGPDWPERRGVTTGDRPAGEMDDLAAYARDDFDPDDVHPAVRRFYERTGDYAMVFDVHWHRPFRLGAALAAPVTSLLEQLNLPGPRSEDDGPWTLESEFLDVDSAADPREGARAWVRTAAETGAAVFVAVYGSHVSDDERYVNIAAPLPHSNLSTVLHLSHFDGTAEGTGLELTTAAAGDPGLYLVTPLGTFELPVDQTFRVWPPDAPNAPDAPDTPDARTDSDEESEEDTLVATHEMWLSGRQFLTVTYRVQTSNSTS</sequence>
<accession>A0ABD5Z814</accession>
<dbReference type="AlphaFoldDB" id="A0ABD5Z814"/>
<evidence type="ECO:0000256" key="1">
    <source>
        <dbReference type="SAM" id="MobiDB-lite"/>
    </source>
</evidence>
<protein>
    <submittedName>
        <fullName evidence="2">Uncharacterized protein</fullName>
    </submittedName>
</protein>
<dbReference type="EMBL" id="JBHTAR010000011">
    <property type="protein sequence ID" value="MFC7201269.1"/>
    <property type="molecule type" value="Genomic_DNA"/>
</dbReference>
<dbReference type="RefSeq" id="WP_279528021.1">
    <property type="nucleotide sequence ID" value="NZ_CP122312.1"/>
</dbReference>
<keyword evidence="3" id="KW-1185">Reference proteome</keyword>
<reference evidence="2 3" key="1">
    <citation type="journal article" date="2019" name="Int. J. Syst. Evol. Microbiol.">
        <title>The Global Catalogue of Microorganisms (GCM) 10K type strain sequencing project: providing services to taxonomists for standard genome sequencing and annotation.</title>
        <authorList>
            <consortium name="The Broad Institute Genomics Platform"/>
            <consortium name="The Broad Institute Genome Sequencing Center for Infectious Disease"/>
            <person name="Wu L."/>
            <person name="Ma J."/>
        </authorList>
    </citation>
    <scope>NUCLEOTIDE SEQUENCE [LARGE SCALE GENOMIC DNA]</scope>
    <source>
        <strain evidence="2 3">XZGYJ-43</strain>
    </source>
</reference>
<dbReference type="Proteomes" id="UP001596447">
    <property type="component" value="Unassembled WGS sequence"/>
</dbReference>
<organism evidence="2 3">
    <name type="scientific">Halospeciosus flavus</name>
    <dbReference type="NCBI Taxonomy" id="3032283"/>
    <lineage>
        <taxon>Archaea</taxon>
        <taxon>Methanobacteriati</taxon>
        <taxon>Methanobacteriota</taxon>
        <taxon>Stenosarchaea group</taxon>
        <taxon>Halobacteria</taxon>
        <taxon>Halobacteriales</taxon>
        <taxon>Halobacteriaceae</taxon>
        <taxon>Halospeciosus</taxon>
    </lineage>
</organism>
<proteinExistence type="predicted"/>
<name>A0ABD5Z814_9EURY</name>
<feature type="region of interest" description="Disordered" evidence="1">
    <location>
        <begin position="248"/>
        <end position="276"/>
    </location>
</feature>
<comment type="caution">
    <text evidence="2">The sequence shown here is derived from an EMBL/GenBank/DDBJ whole genome shotgun (WGS) entry which is preliminary data.</text>
</comment>
<evidence type="ECO:0000313" key="2">
    <source>
        <dbReference type="EMBL" id="MFC7201269.1"/>
    </source>
</evidence>
<gene>
    <name evidence="2" type="ORF">ACFQJ9_17970</name>
</gene>